<gene>
    <name evidence="2" type="ORF">COS54_00520</name>
</gene>
<dbReference type="InterPro" id="IPR043716">
    <property type="entry name" value="DUF5657"/>
</dbReference>
<evidence type="ECO:0000256" key="1">
    <source>
        <dbReference type="SAM" id="Phobius"/>
    </source>
</evidence>
<proteinExistence type="predicted"/>
<accession>A0A2M7BF63</accession>
<feature type="transmembrane region" description="Helical" evidence="1">
    <location>
        <begin position="56"/>
        <end position="75"/>
    </location>
</feature>
<dbReference type="Pfam" id="PF18901">
    <property type="entry name" value="DUF5657"/>
    <property type="match status" value="1"/>
</dbReference>
<keyword evidence="1" id="KW-0472">Membrane</keyword>
<dbReference type="EMBL" id="PEVC01000014">
    <property type="protein sequence ID" value="PIV01724.1"/>
    <property type="molecule type" value="Genomic_DNA"/>
</dbReference>
<name>A0A2M7BF63_9BACT</name>
<reference evidence="3" key="1">
    <citation type="submission" date="2017-09" db="EMBL/GenBank/DDBJ databases">
        <title>Depth-based differentiation of microbial function through sediment-hosted aquifers and enrichment of novel symbionts in the deep terrestrial subsurface.</title>
        <authorList>
            <person name="Probst A.J."/>
            <person name="Ladd B."/>
            <person name="Jarett J.K."/>
            <person name="Geller-Mcgrath D.E."/>
            <person name="Sieber C.M.K."/>
            <person name="Emerson J.B."/>
            <person name="Anantharaman K."/>
            <person name="Thomas B.C."/>
            <person name="Malmstrom R."/>
            <person name="Stieglmeier M."/>
            <person name="Klingl A."/>
            <person name="Woyke T."/>
            <person name="Ryan C.M."/>
            <person name="Banfield J.F."/>
        </authorList>
    </citation>
    <scope>NUCLEOTIDE SEQUENCE [LARGE SCALE GENOMIC DNA]</scope>
</reference>
<dbReference type="Proteomes" id="UP000229631">
    <property type="component" value="Unassembled WGS sequence"/>
</dbReference>
<sequence>MPGALNTILGVNILQIGRIFVLLGLAVYAVFALVVVRQVKLMTEVVSGLMVGFLRLIAWLFFLFSIFIFIFTLLVL</sequence>
<feature type="transmembrane region" description="Helical" evidence="1">
    <location>
        <begin position="16"/>
        <end position="36"/>
    </location>
</feature>
<organism evidence="2 3">
    <name type="scientific">Candidatus Shapirobacteria bacterium CG03_land_8_20_14_0_80_39_12</name>
    <dbReference type="NCBI Taxonomy" id="1974879"/>
    <lineage>
        <taxon>Bacteria</taxon>
        <taxon>Candidatus Shapironibacteriota</taxon>
    </lineage>
</organism>
<evidence type="ECO:0000313" key="2">
    <source>
        <dbReference type="EMBL" id="PIV01724.1"/>
    </source>
</evidence>
<protein>
    <submittedName>
        <fullName evidence="2">Uncharacterized protein</fullName>
    </submittedName>
</protein>
<evidence type="ECO:0000313" key="3">
    <source>
        <dbReference type="Proteomes" id="UP000229631"/>
    </source>
</evidence>
<comment type="caution">
    <text evidence="2">The sequence shown here is derived from an EMBL/GenBank/DDBJ whole genome shotgun (WGS) entry which is preliminary data.</text>
</comment>
<dbReference type="AlphaFoldDB" id="A0A2M7BF63"/>
<keyword evidence="1" id="KW-1133">Transmembrane helix</keyword>
<keyword evidence="1" id="KW-0812">Transmembrane</keyword>